<name>A0A8H7TGU5_9HELO</name>
<evidence type="ECO:0000313" key="3">
    <source>
        <dbReference type="Proteomes" id="UP000664132"/>
    </source>
</evidence>
<dbReference type="OrthoDB" id="2832510at2759"/>
<dbReference type="EMBL" id="JAFJYH010000111">
    <property type="protein sequence ID" value="KAG4419191.1"/>
    <property type="molecule type" value="Genomic_DNA"/>
</dbReference>
<evidence type="ECO:0000256" key="1">
    <source>
        <dbReference type="SAM" id="MobiDB-lite"/>
    </source>
</evidence>
<gene>
    <name evidence="2" type="ORF">IFR04_007692</name>
</gene>
<proteinExistence type="predicted"/>
<protein>
    <submittedName>
        <fullName evidence="2">Uncharacterized protein</fullName>
    </submittedName>
</protein>
<keyword evidence="3" id="KW-1185">Reference proteome</keyword>
<accession>A0A8H7TGU5</accession>
<dbReference type="Proteomes" id="UP000664132">
    <property type="component" value="Unassembled WGS sequence"/>
</dbReference>
<organism evidence="2 3">
    <name type="scientific">Cadophora malorum</name>
    <dbReference type="NCBI Taxonomy" id="108018"/>
    <lineage>
        <taxon>Eukaryota</taxon>
        <taxon>Fungi</taxon>
        <taxon>Dikarya</taxon>
        <taxon>Ascomycota</taxon>
        <taxon>Pezizomycotina</taxon>
        <taxon>Leotiomycetes</taxon>
        <taxon>Helotiales</taxon>
        <taxon>Ploettnerulaceae</taxon>
        <taxon>Cadophora</taxon>
    </lineage>
</organism>
<reference evidence="2" key="1">
    <citation type="submission" date="2021-02" db="EMBL/GenBank/DDBJ databases">
        <title>Genome sequence Cadophora malorum strain M34.</title>
        <authorList>
            <person name="Stefanovic E."/>
            <person name="Vu D."/>
            <person name="Scully C."/>
            <person name="Dijksterhuis J."/>
            <person name="Roader J."/>
            <person name="Houbraken J."/>
        </authorList>
    </citation>
    <scope>NUCLEOTIDE SEQUENCE</scope>
    <source>
        <strain evidence="2">M34</strain>
    </source>
</reference>
<evidence type="ECO:0000313" key="2">
    <source>
        <dbReference type="EMBL" id="KAG4419191.1"/>
    </source>
</evidence>
<sequence>MSSPPKITLLPATTPTHYTLISRLENNIFYNDPFSIVAFGPERDSEANVEVRARSLARLSEGEGEGERSLVVMAVLKGVEGVEDEDGEGEVVGAAEWIFFTARERGREAKSAGGSEQNEARGEGEKGDGDGDGDGWGTGANVKFCEDVFLVADEHMLRSTKGKDYASELTFFLPRIKTSRTTTSPVAKTE</sequence>
<feature type="region of interest" description="Disordered" evidence="1">
    <location>
        <begin position="108"/>
        <end position="137"/>
    </location>
</feature>
<feature type="compositionally biased region" description="Basic and acidic residues" evidence="1">
    <location>
        <begin position="118"/>
        <end position="129"/>
    </location>
</feature>
<comment type="caution">
    <text evidence="2">The sequence shown here is derived from an EMBL/GenBank/DDBJ whole genome shotgun (WGS) entry which is preliminary data.</text>
</comment>
<dbReference type="AlphaFoldDB" id="A0A8H7TGU5"/>